<reference evidence="2 3" key="1">
    <citation type="submission" date="2019-06" db="EMBL/GenBank/DDBJ databases">
        <title>Enrichment of Autotrophic Halophilic Microorganisms from Red Sea Brine Pool Using Microbial Electrosynthesis System.</title>
        <authorList>
            <person name="Alqahtani M.F."/>
            <person name="Bajracharya S."/>
            <person name="Katuri K.P."/>
            <person name="Ali M."/>
            <person name="Saikaly P.E."/>
        </authorList>
    </citation>
    <scope>NUCLEOTIDE SEQUENCE [LARGE SCALE GENOMIC DNA]</scope>
    <source>
        <strain evidence="2">MES6</strain>
    </source>
</reference>
<name>A0A7C9HBU0_9RHOB</name>
<keyword evidence="1" id="KW-0732">Signal</keyword>
<dbReference type="AlphaFoldDB" id="A0A7C9HBU0"/>
<protein>
    <submittedName>
        <fullName evidence="2">Uncharacterized protein</fullName>
    </submittedName>
</protein>
<evidence type="ECO:0000313" key="3">
    <source>
        <dbReference type="Proteomes" id="UP000483078"/>
    </source>
</evidence>
<sequence>MIRKWIVMGAACAALANASMAEETDGMATMHNIPEGLLCPGNWTFEAGQTSTPSGPGDPGGVGQVAIEVKDCGKTLVLKEFLTGIPDGQVDRVFNQVADGVYRHATAAQGMPVEVTLKANGLHDITGKLLIQGGMISRPLTATHVRGGKLQVQGCEEKQKDDRETEIGHDEATKAMIDAMRRLGLEAPAGSGLELADYVSSYAADTSRSSGKELHARRIALRLADDGRVLPNPEAITPGRLECAVEDGALEPATRFLIIKLYIDPFGAYTAAAQLLGINSVIEAQQFPDEASRHPSYPIEWAIESLEMPLGPATDGRIAN</sequence>
<gene>
    <name evidence="2" type="ORF">FH759_12940</name>
</gene>
<dbReference type="Proteomes" id="UP000483078">
    <property type="component" value="Unassembled WGS sequence"/>
</dbReference>
<comment type="caution">
    <text evidence="2">The sequence shown here is derived from an EMBL/GenBank/DDBJ whole genome shotgun (WGS) entry which is preliminary data.</text>
</comment>
<feature type="signal peptide" evidence="1">
    <location>
        <begin position="1"/>
        <end position="21"/>
    </location>
</feature>
<proteinExistence type="predicted"/>
<accession>A0A7C9HBU0</accession>
<evidence type="ECO:0000256" key="1">
    <source>
        <dbReference type="SAM" id="SignalP"/>
    </source>
</evidence>
<dbReference type="EMBL" id="VENJ01000019">
    <property type="protein sequence ID" value="MTJ05586.1"/>
    <property type="molecule type" value="Genomic_DNA"/>
</dbReference>
<feature type="chain" id="PRO_5028895568" evidence="1">
    <location>
        <begin position="22"/>
        <end position="320"/>
    </location>
</feature>
<organism evidence="2 3">
    <name type="scientific">Sediminimonas qiaohouensis</name>
    <dbReference type="NCBI Taxonomy" id="552061"/>
    <lineage>
        <taxon>Bacteria</taxon>
        <taxon>Pseudomonadati</taxon>
        <taxon>Pseudomonadota</taxon>
        <taxon>Alphaproteobacteria</taxon>
        <taxon>Rhodobacterales</taxon>
        <taxon>Roseobacteraceae</taxon>
        <taxon>Sediminimonas</taxon>
    </lineage>
</organism>
<evidence type="ECO:0000313" key="2">
    <source>
        <dbReference type="EMBL" id="MTJ05586.1"/>
    </source>
</evidence>
<dbReference type="RefSeq" id="WP_273250404.1">
    <property type="nucleotide sequence ID" value="NZ_VENJ01000019.1"/>
</dbReference>